<name>A0A8X7SA87_BRACI</name>
<proteinExistence type="predicted"/>
<protein>
    <submittedName>
        <fullName evidence="1">Uncharacterized protein</fullName>
    </submittedName>
</protein>
<dbReference type="Proteomes" id="UP000886595">
    <property type="component" value="Unassembled WGS sequence"/>
</dbReference>
<comment type="caution">
    <text evidence="1">The sequence shown here is derived from an EMBL/GenBank/DDBJ whole genome shotgun (WGS) entry which is preliminary data.</text>
</comment>
<keyword evidence="2" id="KW-1185">Reference proteome</keyword>
<evidence type="ECO:0000313" key="2">
    <source>
        <dbReference type="Proteomes" id="UP000886595"/>
    </source>
</evidence>
<gene>
    <name evidence="1" type="ORF">Bca52824_031208</name>
</gene>
<accession>A0A8X7SA87</accession>
<evidence type="ECO:0000313" key="1">
    <source>
        <dbReference type="EMBL" id="KAG2302557.1"/>
    </source>
</evidence>
<sequence length="60" mass="6830">MTPSILVDESWPCDLSVINGSDSPRSLRTVEDRYPISTILQVPLHATTDKYREDHKPQGY</sequence>
<reference evidence="1 2" key="1">
    <citation type="submission" date="2020-02" db="EMBL/GenBank/DDBJ databases">
        <authorList>
            <person name="Ma Q."/>
            <person name="Huang Y."/>
            <person name="Song X."/>
            <person name="Pei D."/>
        </authorList>
    </citation>
    <scope>NUCLEOTIDE SEQUENCE [LARGE SCALE GENOMIC DNA]</scope>
    <source>
        <strain evidence="1">Sxm20200214</strain>
        <tissue evidence="1">Leaf</tissue>
    </source>
</reference>
<organism evidence="1 2">
    <name type="scientific">Brassica carinata</name>
    <name type="common">Ethiopian mustard</name>
    <name type="synonym">Abyssinian cabbage</name>
    <dbReference type="NCBI Taxonomy" id="52824"/>
    <lineage>
        <taxon>Eukaryota</taxon>
        <taxon>Viridiplantae</taxon>
        <taxon>Streptophyta</taxon>
        <taxon>Embryophyta</taxon>
        <taxon>Tracheophyta</taxon>
        <taxon>Spermatophyta</taxon>
        <taxon>Magnoliopsida</taxon>
        <taxon>eudicotyledons</taxon>
        <taxon>Gunneridae</taxon>
        <taxon>Pentapetalae</taxon>
        <taxon>rosids</taxon>
        <taxon>malvids</taxon>
        <taxon>Brassicales</taxon>
        <taxon>Brassicaceae</taxon>
        <taxon>Brassiceae</taxon>
        <taxon>Brassica</taxon>
    </lineage>
</organism>
<dbReference type="EMBL" id="JAAMPC010000007">
    <property type="protein sequence ID" value="KAG2302557.1"/>
    <property type="molecule type" value="Genomic_DNA"/>
</dbReference>
<dbReference type="AlphaFoldDB" id="A0A8X7SA87"/>
<dbReference type="OrthoDB" id="10387531at2759"/>